<dbReference type="AlphaFoldDB" id="A0A067R3Q0"/>
<name>A0A067R3Q0_ZOONE</name>
<evidence type="ECO:0000256" key="1">
    <source>
        <dbReference type="SAM" id="MobiDB-lite"/>
    </source>
</evidence>
<dbReference type="EMBL" id="KK853014">
    <property type="protein sequence ID" value="KDR12508.1"/>
    <property type="molecule type" value="Genomic_DNA"/>
</dbReference>
<reference evidence="2 3" key="1">
    <citation type="journal article" date="2014" name="Nat. Commun.">
        <title>Molecular traces of alternative social organization in a termite genome.</title>
        <authorList>
            <person name="Terrapon N."/>
            <person name="Li C."/>
            <person name="Robertson H.M."/>
            <person name="Ji L."/>
            <person name="Meng X."/>
            <person name="Booth W."/>
            <person name="Chen Z."/>
            <person name="Childers C.P."/>
            <person name="Glastad K.M."/>
            <person name="Gokhale K."/>
            <person name="Gowin J."/>
            <person name="Gronenberg W."/>
            <person name="Hermansen R.A."/>
            <person name="Hu H."/>
            <person name="Hunt B.G."/>
            <person name="Huylmans A.K."/>
            <person name="Khalil S.M."/>
            <person name="Mitchell R.D."/>
            <person name="Munoz-Torres M.C."/>
            <person name="Mustard J.A."/>
            <person name="Pan H."/>
            <person name="Reese J.T."/>
            <person name="Scharf M.E."/>
            <person name="Sun F."/>
            <person name="Vogel H."/>
            <person name="Xiao J."/>
            <person name="Yang W."/>
            <person name="Yang Z."/>
            <person name="Yang Z."/>
            <person name="Zhou J."/>
            <person name="Zhu J."/>
            <person name="Brent C.S."/>
            <person name="Elsik C.G."/>
            <person name="Goodisman M.A."/>
            <person name="Liberles D.A."/>
            <person name="Roe R.M."/>
            <person name="Vargo E.L."/>
            <person name="Vilcinskas A."/>
            <person name="Wang J."/>
            <person name="Bornberg-Bauer E."/>
            <person name="Korb J."/>
            <person name="Zhang G."/>
            <person name="Liebig J."/>
        </authorList>
    </citation>
    <scope>NUCLEOTIDE SEQUENCE [LARGE SCALE GENOMIC DNA]</scope>
    <source>
        <tissue evidence="2">Whole organism</tissue>
    </source>
</reference>
<gene>
    <name evidence="2" type="ORF">L798_13760</name>
</gene>
<dbReference type="InParanoid" id="A0A067R3Q0"/>
<proteinExistence type="predicted"/>
<protein>
    <submittedName>
        <fullName evidence="2">Uncharacterized protein</fullName>
    </submittedName>
</protein>
<evidence type="ECO:0000313" key="3">
    <source>
        <dbReference type="Proteomes" id="UP000027135"/>
    </source>
</evidence>
<organism evidence="2 3">
    <name type="scientific">Zootermopsis nevadensis</name>
    <name type="common">Dampwood termite</name>
    <dbReference type="NCBI Taxonomy" id="136037"/>
    <lineage>
        <taxon>Eukaryota</taxon>
        <taxon>Metazoa</taxon>
        <taxon>Ecdysozoa</taxon>
        <taxon>Arthropoda</taxon>
        <taxon>Hexapoda</taxon>
        <taxon>Insecta</taxon>
        <taxon>Pterygota</taxon>
        <taxon>Neoptera</taxon>
        <taxon>Polyneoptera</taxon>
        <taxon>Dictyoptera</taxon>
        <taxon>Blattodea</taxon>
        <taxon>Blattoidea</taxon>
        <taxon>Termitoidae</taxon>
        <taxon>Termopsidae</taxon>
        <taxon>Zootermopsis</taxon>
    </lineage>
</organism>
<accession>A0A067R3Q0</accession>
<feature type="region of interest" description="Disordered" evidence="1">
    <location>
        <begin position="1"/>
        <end position="33"/>
    </location>
</feature>
<sequence>MHQQPRSESSRYRPRQQTQSYEIYEKPDLPDSNPQQNIFLQPSYAWIPDSTSSKINMNLQEIRPSISESNLSYYPYIIMRSQEDGKKQKIKSSVPGVKLAHQGAPTHLQGNAGVSPSSHVSRGQYLQALTLLPGQILEHPQIPHSSVISA</sequence>
<dbReference type="Proteomes" id="UP000027135">
    <property type="component" value="Unassembled WGS sequence"/>
</dbReference>
<keyword evidence="3" id="KW-1185">Reference proteome</keyword>
<evidence type="ECO:0000313" key="2">
    <source>
        <dbReference type="EMBL" id="KDR12508.1"/>
    </source>
</evidence>